<proteinExistence type="inferred from homology"/>
<dbReference type="PANTHER" id="PTHR24291">
    <property type="entry name" value="CYTOCHROME P450 FAMILY 4"/>
    <property type="match status" value="1"/>
</dbReference>
<dbReference type="PRINTS" id="PR00385">
    <property type="entry name" value="P450"/>
</dbReference>
<evidence type="ECO:0000313" key="10">
    <source>
        <dbReference type="Proteomes" id="UP000175993"/>
    </source>
</evidence>
<evidence type="ECO:0000256" key="2">
    <source>
        <dbReference type="ARBA" id="ARBA00022617"/>
    </source>
</evidence>
<evidence type="ECO:0000256" key="6">
    <source>
        <dbReference type="ARBA" id="ARBA00023033"/>
    </source>
</evidence>
<dbReference type="AlphaFoldDB" id="A0ABD6GCG5"/>
<name>A0ABD6GCG5_AGRVI</name>
<dbReference type="SUPFAM" id="SSF48264">
    <property type="entry name" value="Cytochrome P450"/>
    <property type="match status" value="1"/>
</dbReference>
<dbReference type="GO" id="GO:0004497">
    <property type="term" value="F:monooxygenase activity"/>
    <property type="evidence" value="ECO:0007669"/>
    <property type="project" value="UniProtKB-KW"/>
</dbReference>
<gene>
    <name evidence="9" type="ORF">BBI04_012005</name>
</gene>
<comment type="similarity">
    <text evidence="1 8">Belongs to the cytochrome P450 family.</text>
</comment>
<dbReference type="InterPro" id="IPR001128">
    <property type="entry name" value="Cyt_P450"/>
</dbReference>
<dbReference type="InterPro" id="IPR002403">
    <property type="entry name" value="Cyt_P450_E_grp-IV"/>
</dbReference>
<keyword evidence="2 7" id="KW-0349">Heme</keyword>
<reference evidence="9 10" key="1">
    <citation type="submission" date="2019-11" db="EMBL/GenBank/DDBJ databases">
        <title>Whole-genome sequencing of Allorhizobium vitis.</title>
        <authorList>
            <person name="Gan H.M."/>
            <person name="Savka M.A."/>
        </authorList>
    </citation>
    <scope>NUCLEOTIDE SEQUENCE [LARGE SCALE GENOMIC DNA]</scope>
    <source>
        <strain evidence="9 10">AB4</strain>
    </source>
</reference>
<dbReference type="InterPro" id="IPR050196">
    <property type="entry name" value="Cytochrome_P450_Monoox"/>
</dbReference>
<accession>A0ABD6GCG5</accession>
<evidence type="ECO:0000256" key="5">
    <source>
        <dbReference type="ARBA" id="ARBA00023004"/>
    </source>
</evidence>
<dbReference type="PANTHER" id="PTHR24291:SF50">
    <property type="entry name" value="BIFUNCTIONAL ALBAFLAVENONE MONOOXYGENASE_TERPENE SYNTHASE"/>
    <property type="match status" value="1"/>
</dbReference>
<keyword evidence="5 7" id="KW-0408">Iron</keyword>
<comment type="caution">
    <text evidence="9">The sequence shown here is derived from an EMBL/GenBank/DDBJ whole genome shotgun (WGS) entry which is preliminary data.</text>
</comment>
<dbReference type="EMBL" id="MBEV02000005">
    <property type="protein sequence ID" value="MUP05538.1"/>
    <property type="molecule type" value="Genomic_DNA"/>
</dbReference>
<keyword evidence="3 7" id="KW-0479">Metal-binding</keyword>
<dbReference type="PROSITE" id="PS00086">
    <property type="entry name" value="CYTOCHROME_P450"/>
    <property type="match status" value="1"/>
</dbReference>
<evidence type="ECO:0000256" key="4">
    <source>
        <dbReference type="ARBA" id="ARBA00023002"/>
    </source>
</evidence>
<dbReference type="Proteomes" id="UP000175993">
    <property type="component" value="Unassembled WGS sequence"/>
</dbReference>
<dbReference type="GO" id="GO:0046872">
    <property type="term" value="F:metal ion binding"/>
    <property type="evidence" value="ECO:0007669"/>
    <property type="project" value="UniProtKB-KW"/>
</dbReference>
<dbReference type="RefSeq" id="WP_070165927.1">
    <property type="nucleotide sequence ID" value="NZ_CP118261.1"/>
</dbReference>
<keyword evidence="6 8" id="KW-0503">Monooxygenase</keyword>
<dbReference type="Pfam" id="PF00067">
    <property type="entry name" value="p450"/>
    <property type="match status" value="1"/>
</dbReference>
<evidence type="ECO:0000256" key="7">
    <source>
        <dbReference type="PIRSR" id="PIRSR602403-1"/>
    </source>
</evidence>
<evidence type="ECO:0000256" key="8">
    <source>
        <dbReference type="RuleBase" id="RU000461"/>
    </source>
</evidence>
<dbReference type="PRINTS" id="PR00465">
    <property type="entry name" value="EP450IV"/>
</dbReference>
<feature type="binding site" description="axial binding residue" evidence="7">
    <location>
        <position position="406"/>
    </location>
    <ligand>
        <name>heme</name>
        <dbReference type="ChEBI" id="CHEBI:30413"/>
    </ligand>
    <ligandPart>
        <name>Fe</name>
        <dbReference type="ChEBI" id="CHEBI:18248"/>
    </ligandPart>
</feature>
<evidence type="ECO:0000313" key="9">
    <source>
        <dbReference type="EMBL" id="MUP05538.1"/>
    </source>
</evidence>
<evidence type="ECO:0000256" key="1">
    <source>
        <dbReference type="ARBA" id="ARBA00010617"/>
    </source>
</evidence>
<dbReference type="Gene3D" id="1.10.630.10">
    <property type="entry name" value="Cytochrome P450"/>
    <property type="match status" value="1"/>
</dbReference>
<organism evidence="9 10">
    <name type="scientific">Agrobacterium vitis</name>
    <name type="common">Rhizobium vitis</name>
    <dbReference type="NCBI Taxonomy" id="373"/>
    <lineage>
        <taxon>Bacteria</taxon>
        <taxon>Pseudomonadati</taxon>
        <taxon>Pseudomonadota</taxon>
        <taxon>Alphaproteobacteria</taxon>
        <taxon>Hyphomicrobiales</taxon>
        <taxon>Rhizobiaceae</taxon>
        <taxon>Rhizobium/Agrobacterium group</taxon>
        <taxon>Agrobacterium</taxon>
    </lineage>
</organism>
<keyword evidence="4 8" id="KW-0560">Oxidoreductase</keyword>
<protein>
    <submittedName>
        <fullName evidence="9">Cytochrome P450</fullName>
    </submittedName>
</protein>
<dbReference type="InterPro" id="IPR017972">
    <property type="entry name" value="Cyt_P450_CS"/>
</dbReference>
<sequence length="468" mass="52892">MASVENYQQKIPNIRQRCLFNNSFRFRKDPLSLLSSCCQIDSPLIGIDDGFYVVVAPELIELVLHDKHQVFQKSLPDEDRGMVNFASSIMNSSGEDWRRKRKMLQPGFSRDAVAKGVDATIEITQGHLDRWQIEPPYSDIRKSLQRLCFDIGCQFFLKTTLGENEQSAFVILSDLIIAKTRDGIRFPLGPFDRTEARLACARDAAKELAGAALARARQPRQGSDKSVAWHDGFERSFDKASDEDDNWLRDEFCTMILSGLEPMSAGLAWTLHLLTAHPDVLRRVTAEIDALALTGSDWATNGDGPISLDGLNENGLRETRAALKEALRLFPPAWLTGRTVFEDTVLGDFLLPKGSALMISPWVNHRSARYFDLPEHYRPDRWLDGTLEERLPRYAFFPFGGGSRRCIGEHFSMIHMTAILVCILRRFTLKRMPHTKVRPYPALVLRPLGVTLTLTPRASEAGLDRTFI</sequence>
<evidence type="ECO:0000256" key="3">
    <source>
        <dbReference type="ARBA" id="ARBA00022723"/>
    </source>
</evidence>
<dbReference type="InterPro" id="IPR036396">
    <property type="entry name" value="Cyt_P450_sf"/>
</dbReference>
<comment type="cofactor">
    <cofactor evidence="7">
        <name>heme</name>
        <dbReference type="ChEBI" id="CHEBI:30413"/>
    </cofactor>
</comment>